<dbReference type="Proteomes" id="UP000468766">
    <property type="component" value="Unassembled WGS sequence"/>
</dbReference>
<dbReference type="InterPro" id="IPR036237">
    <property type="entry name" value="Xyl_isomerase-like_sf"/>
</dbReference>
<protein>
    <submittedName>
        <fullName evidence="2">Sugar phosphate isomerase/epimerase</fullName>
    </submittedName>
</protein>
<organism evidence="2 3">
    <name type="scientific">Heliorestis acidaminivorans</name>
    <dbReference type="NCBI Taxonomy" id="553427"/>
    <lineage>
        <taxon>Bacteria</taxon>
        <taxon>Bacillati</taxon>
        <taxon>Bacillota</taxon>
        <taxon>Clostridia</taxon>
        <taxon>Eubacteriales</taxon>
        <taxon>Heliobacteriaceae</taxon>
        <taxon>Heliorestis</taxon>
    </lineage>
</organism>
<keyword evidence="3" id="KW-1185">Reference proteome</keyword>
<dbReference type="SUPFAM" id="SSF51658">
    <property type="entry name" value="Xylose isomerase-like"/>
    <property type="match status" value="1"/>
</dbReference>
<evidence type="ECO:0000313" key="2">
    <source>
        <dbReference type="EMBL" id="KAB2952720.1"/>
    </source>
</evidence>
<feature type="domain" description="Xylose isomerase-like TIM barrel" evidence="1">
    <location>
        <begin position="30"/>
        <end position="259"/>
    </location>
</feature>
<dbReference type="OrthoDB" id="9801960at2"/>
<dbReference type="PANTHER" id="PTHR12110:SF21">
    <property type="entry name" value="XYLOSE ISOMERASE-LIKE TIM BARREL DOMAIN-CONTAINING PROTEIN"/>
    <property type="match status" value="1"/>
</dbReference>
<keyword evidence="2" id="KW-0413">Isomerase</keyword>
<dbReference type="RefSeq" id="WP_151619997.1">
    <property type="nucleotide sequence ID" value="NZ_WBXO01000005.1"/>
</dbReference>
<evidence type="ECO:0000313" key="3">
    <source>
        <dbReference type="Proteomes" id="UP000468766"/>
    </source>
</evidence>
<evidence type="ECO:0000259" key="1">
    <source>
        <dbReference type="Pfam" id="PF01261"/>
    </source>
</evidence>
<dbReference type="InterPro" id="IPR050312">
    <property type="entry name" value="IolE/XylAMocC-like"/>
</dbReference>
<dbReference type="EMBL" id="WBXO01000005">
    <property type="protein sequence ID" value="KAB2952720.1"/>
    <property type="molecule type" value="Genomic_DNA"/>
</dbReference>
<dbReference type="Gene3D" id="3.20.20.150">
    <property type="entry name" value="Divalent-metal-dependent TIM barrel enzymes"/>
    <property type="match status" value="1"/>
</dbReference>
<dbReference type="InterPro" id="IPR013022">
    <property type="entry name" value="Xyl_isomerase-like_TIM-brl"/>
</dbReference>
<dbReference type="GO" id="GO:0016853">
    <property type="term" value="F:isomerase activity"/>
    <property type="evidence" value="ECO:0007669"/>
    <property type="project" value="UniProtKB-KW"/>
</dbReference>
<dbReference type="Pfam" id="PF01261">
    <property type="entry name" value="AP_endonuc_2"/>
    <property type="match status" value="1"/>
</dbReference>
<dbReference type="AlphaFoldDB" id="A0A6I0EU67"/>
<name>A0A6I0EU67_9FIRM</name>
<reference evidence="2 3" key="1">
    <citation type="submission" date="2019-10" db="EMBL/GenBank/DDBJ databases">
        <title>Whole-genome sequence of the extremophile Heliorestis acidaminivorans DSM 24790.</title>
        <authorList>
            <person name="Kyndt J.A."/>
            <person name="Meyer T.E."/>
        </authorList>
    </citation>
    <scope>NUCLEOTIDE SEQUENCE [LARGE SCALE GENOMIC DNA]</scope>
    <source>
        <strain evidence="2 3">DSM 24790</strain>
    </source>
</reference>
<comment type="caution">
    <text evidence="2">The sequence shown here is derived from an EMBL/GenBank/DDBJ whole genome shotgun (WGS) entry which is preliminary data.</text>
</comment>
<sequence>MVLERERIFVSTLSLQDSRDIKKIINEGLGIEIFAERPCWQEPESDYELTKQLLRHYEGPRSLHAPFYDLNLASENHPAIREFSIDTYKDFLQIAVELKCDHVTIHPNASSTQIFDVSRARQRIKQALSLLIGKAHRLGIKVAIENVGHGESQLFGQEAYLTLLEEQATAMALLDVGHAHLNGWDIPAIIERLGTRLAGLHLHDNDGHSDQHLPIGQGTIDWEPIWHSLAKIPQAPALILEYKNTLSVEEILSSVSVLKELTCFKK</sequence>
<proteinExistence type="predicted"/>
<gene>
    <name evidence="2" type="ORF">F9B85_08705</name>
</gene>
<accession>A0A6I0EU67</accession>
<dbReference type="PANTHER" id="PTHR12110">
    <property type="entry name" value="HYDROXYPYRUVATE ISOMERASE"/>
    <property type="match status" value="1"/>
</dbReference>